<gene>
    <name evidence="2" type="ORF">Bpfe_006033</name>
</gene>
<dbReference type="AlphaFoldDB" id="A0AAD8C2U9"/>
<protein>
    <submittedName>
        <fullName evidence="2">Uncharacterized protein</fullName>
    </submittedName>
</protein>
<accession>A0AAD8C2U9</accession>
<feature type="compositionally biased region" description="Polar residues" evidence="1">
    <location>
        <begin position="1"/>
        <end position="15"/>
    </location>
</feature>
<sequence length="74" mass="7924">MRLHKNNNNTATASADETAHGWSSGGRLLVKRGETTPLIPIATHAHFISFCTGRAFQFASHTVLSMGSPDTKGD</sequence>
<reference evidence="2" key="1">
    <citation type="journal article" date="2023" name="PLoS Negl. Trop. Dis.">
        <title>A genome sequence for Biomphalaria pfeifferi, the major vector snail for the human-infecting parasite Schistosoma mansoni.</title>
        <authorList>
            <person name="Bu L."/>
            <person name="Lu L."/>
            <person name="Laidemitt M.R."/>
            <person name="Zhang S.M."/>
            <person name="Mutuku M."/>
            <person name="Mkoji G."/>
            <person name="Steinauer M."/>
            <person name="Loker E.S."/>
        </authorList>
    </citation>
    <scope>NUCLEOTIDE SEQUENCE</scope>
    <source>
        <strain evidence="2">KasaAsao</strain>
    </source>
</reference>
<reference evidence="2" key="2">
    <citation type="submission" date="2023-04" db="EMBL/GenBank/DDBJ databases">
        <authorList>
            <person name="Bu L."/>
            <person name="Lu L."/>
            <person name="Laidemitt M.R."/>
            <person name="Zhang S.M."/>
            <person name="Mutuku M."/>
            <person name="Mkoji G."/>
            <person name="Steinauer M."/>
            <person name="Loker E.S."/>
        </authorList>
    </citation>
    <scope>NUCLEOTIDE SEQUENCE</scope>
    <source>
        <strain evidence="2">KasaAsao</strain>
        <tissue evidence="2">Whole Snail</tissue>
    </source>
</reference>
<evidence type="ECO:0000313" key="2">
    <source>
        <dbReference type="EMBL" id="KAK0064374.1"/>
    </source>
</evidence>
<keyword evidence="3" id="KW-1185">Reference proteome</keyword>
<evidence type="ECO:0000256" key="1">
    <source>
        <dbReference type="SAM" id="MobiDB-lite"/>
    </source>
</evidence>
<dbReference type="EMBL" id="JASAOG010000017">
    <property type="protein sequence ID" value="KAK0064374.1"/>
    <property type="molecule type" value="Genomic_DNA"/>
</dbReference>
<name>A0AAD8C2U9_BIOPF</name>
<proteinExistence type="predicted"/>
<comment type="caution">
    <text evidence="2">The sequence shown here is derived from an EMBL/GenBank/DDBJ whole genome shotgun (WGS) entry which is preliminary data.</text>
</comment>
<dbReference type="Proteomes" id="UP001233172">
    <property type="component" value="Unassembled WGS sequence"/>
</dbReference>
<organism evidence="2 3">
    <name type="scientific">Biomphalaria pfeifferi</name>
    <name type="common">Bloodfluke planorb</name>
    <name type="synonym">Freshwater snail</name>
    <dbReference type="NCBI Taxonomy" id="112525"/>
    <lineage>
        <taxon>Eukaryota</taxon>
        <taxon>Metazoa</taxon>
        <taxon>Spiralia</taxon>
        <taxon>Lophotrochozoa</taxon>
        <taxon>Mollusca</taxon>
        <taxon>Gastropoda</taxon>
        <taxon>Heterobranchia</taxon>
        <taxon>Euthyneura</taxon>
        <taxon>Panpulmonata</taxon>
        <taxon>Hygrophila</taxon>
        <taxon>Lymnaeoidea</taxon>
        <taxon>Planorbidae</taxon>
        <taxon>Biomphalaria</taxon>
    </lineage>
</organism>
<feature type="region of interest" description="Disordered" evidence="1">
    <location>
        <begin position="1"/>
        <end position="23"/>
    </location>
</feature>
<evidence type="ECO:0000313" key="3">
    <source>
        <dbReference type="Proteomes" id="UP001233172"/>
    </source>
</evidence>